<evidence type="ECO:0000256" key="3">
    <source>
        <dbReference type="ARBA" id="ARBA00005594"/>
    </source>
</evidence>
<evidence type="ECO:0000256" key="6">
    <source>
        <dbReference type="ARBA" id="ARBA00022598"/>
    </source>
</evidence>
<dbReference type="EC" id="6.1.1.16" evidence="14"/>
<dbReference type="PRINTS" id="PR00983">
    <property type="entry name" value="TRNASYNTHCYS"/>
</dbReference>
<dbReference type="AlphaFoldDB" id="A0A1G2U9W0"/>
<comment type="catalytic activity">
    <reaction evidence="13 14">
        <text>tRNA(Cys) + L-cysteine + ATP = L-cysteinyl-tRNA(Cys) + AMP + diphosphate</text>
        <dbReference type="Rhea" id="RHEA:17773"/>
        <dbReference type="Rhea" id="RHEA-COMP:9661"/>
        <dbReference type="Rhea" id="RHEA-COMP:9679"/>
        <dbReference type="ChEBI" id="CHEBI:30616"/>
        <dbReference type="ChEBI" id="CHEBI:33019"/>
        <dbReference type="ChEBI" id="CHEBI:35235"/>
        <dbReference type="ChEBI" id="CHEBI:78442"/>
        <dbReference type="ChEBI" id="CHEBI:78517"/>
        <dbReference type="ChEBI" id="CHEBI:456215"/>
        <dbReference type="EC" id="6.1.1.16"/>
    </reaction>
</comment>
<dbReference type="FunFam" id="3.40.50.620:FF:000130">
    <property type="entry name" value="Cysteine--tRNA ligase"/>
    <property type="match status" value="1"/>
</dbReference>
<comment type="subcellular location">
    <subcellularLocation>
        <location evidence="2 14">Cytoplasm</location>
    </subcellularLocation>
</comment>
<accession>A0A1G2U9W0</accession>
<evidence type="ECO:0000256" key="14">
    <source>
        <dbReference type="HAMAP-Rule" id="MF_00041"/>
    </source>
</evidence>
<feature type="binding site" evidence="14">
    <location>
        <position position="267"/>
    </location>
    <ligand>
        <name>ATP</name>
        <dbReference type="ChEBI" id="CHEBI:30616"/>
    </ligand>
</feature>
<organism evidence="16 17">
    <name type="scientific">Candidatus Zambryskibacteria bacterium RIFCSPLOWO2_01_FULL_45_43</name>
    <dbReference type="NCBI Taxonomy" id="1802762"/>
    <lineage>
        <taxon>Bacteria</taxon>
        <taxon>Candidatus Zambryskiibacteriota</taxon>
    </lineage>
</organism>
<dbReference type="GO" id="GO:0006423">
    <property type="term" value="P:cysteinyl-tRNA aminoacylation"/>
    <property type="evidence" value="ECO:0007669"/>
    <property type="project" value="UniProtKB-UniRule"/>
</dbReference>
<comment type="cofactor">
    <cofactor evidence="1">
        <name>Zn(2+)</name>
        <dbReference type="ChEBI" id="CHEBI:29105"/>
    </cofactor>
</comment>
<evidence type="ECO:0000256" key="12">
    <source>
        <dbReference type="ARBA" id="ARBA00023146"/>
    </source>
</evidence>
<dbReference type="InterPro" id="IPR015803">
    <property type="entry name" value="Cys-tRNA-ligase"/>
</dbReference>
<evidence type="ECO:0000256" key="8">
    <source>
        <dbReference type="ARBA" id="ARBA00022741"/>
    </source>
</evidence>
<evidence type="ECO:0000259" key="15">
    <source>
        <dbReference type="SMART" id="SM00840"/>
    </source>
</evidence>
<keyword evidence="6 14" id="KW-0436">Ligase</keyword>
<dbReference type="Pfam" id="PF09190">
    <property type="entry name" value="DALR_2"/>
    <property type="match status" value="1"/>
</dbReference>
<evidence type="ECO:0000256" key="11">
    <source>
        <dbReference type="ARBA" id="ARBA00022917"/>
    </source>
</evidence>
<dbReference type="Proteomes" id="UP000177722">
    <property type="component" value="Unassembled WGS sequence"/>
</dbReference>
<proteinExistence type="inferred from homology"/>
<evidence type="ECO:0000256" key="4">
    <source>
        <dbReference type="ARBA" id="ARBA00011245"/>
    </source>
</evidence>
<dbReference type="SMART" id="SM00840">
    <property type="entry name" value="DALR_2"/>
    <property type="match status" value="1"/>
</dbReference>
<dbReference type="GO" id="GO:0005524">
    <property type="term" value="F:ATP binding"/>
    <property type="evidence" value="ECO:0007669"/>
    <property type="project" value="UniProtKB-UniRule"/>
</dbReference>
<dbReference type="PANTHER" id="PTHR10890">
    <property type="entry name" value="CYSTEINYL-TRNA SYNTHETASE"/>
    <property type="match status" value="1"/>
</dbReference>
<dbReference type="Pfam" id="PF01406">
    <property type="entry name" value="tRNA-synt_1e"/>
    <property type="match status" value="1"/>
</dbReference>
<dbReference type="SUPFAM" id="SSF52374">
    <property type="entry name" value="Nucleotidylyl transferase"/>
    <property type="match status" value="1"/>
</dbReference>
<dbReference type="PANTHER" id="PTHR10890:SF3">
    <property type="entry name" value="CYSTEINE--TRNA LIGASE, CYTOPLASMIC"/>
    <property type="match status" value="1"/>
</dbReference>
<protein>
    <recommendedName>
        <fullName evidence="14">Cysteine--tRNA ligase</fullName>
        <ecNumber evidence="14">6.1.1.16</ecNumber>
    </recommendedName>
    <alternativeName>
        <fullName evidence="14">Cysteinyl-tRNA synthetase</fullName>
        <shortName evidence="14">CysRS</shortName>
    </alternativeName>
</protein>
<keyword evidence="9" id="KW-0862">Zinc</keyword>
<feature type="domain" description="Cysteinyl-tRNA synthetase class Ia DALR" evidence="15">
    <location>
        <begin position="347"/>
        <end position="409"/>
    </location>
</feature>
<dbReference type="HAMAP" id="MF_00041">
    <property type="entry name" value="Cys_tRNA_synth"/>
    <property type="match status" value="1"/>
</dbReference>
<dbReference type="Gene3D" id="3.40.50.620">
    <property type="entry name" value="HUPs"/>
    <property type="match status" value="1"/>
</dbReference>
<keyword evidence="8 14" id="KW-0547">Nucleotide-binding</keyword>
<dbReference type="Gene3D" id="1.20.120.1910">
    <property type="entry name" value="Cysteine-tRNA ligase, C-terminal anti-codon recognition domain"/>
    <property type="match status" value="1"/>
</dbReference>
<dbReference type="InterPro" id="IPR009080">
    <property type="entry name" value="tRNAsynth_Ia_anticodon-bd"/>
</dbReference>
<dbReference type="CDD" id="cd00672">
    <property type="entry name" value="CysRS_core"/>
    <property type="match status" value="1"/>
</dbReference>
<dbReference type="InterPro" id="IPR032678">
    <property type="entry name" value="tRNA-synt_1_cat_dom"/>
</dbReference>
<keyword evidence="11 14" id="KW-0648">Protein biosynthesis</keyword>
<keyword evidence="7" id="KW-0479">Metal-binding</keyword>
<dbReference type="NCBIfam" id="TIGR00435">
    <property type="entry name" value="cysS"/>
    <property type="match status" value="1"/>
</dbReference>
<comment type="subunit">
    <text evidence="4 14">Monomer.</text>
</comment>
<evidence type="ECO:0000313" key="17">
    <source>
        <dbReference type="Proteomes" id="UP000177722"/>
    </source>
</evidence>
<dbReference type="EMBL" id="MHWF01000006">
    <property type="protein sequence ID" value="OHB06231.1"/>
    <property type="molecule type" value="Genomic_DNA"/>
</dbReference>
<dbReference type="GO" id="GO:0004817">
    <property type="term" value="F:cysteine-tRNA ligase activity"/>
    <property type="evidence" value="ECO:0007669"/>
    <property type="project" value="UniProtKB-UniRule"/>
</dbReference>
<dbReference type="InterPro" id="IPR024909">
    <property type="entry name" value="Cys-tRNA/MSH_ligase"/>
</dbReference>
<feature type="short sequence motif" description="'HIGH' region" evidence="14">
    <location>
        <begin position="27"/>
        <end position="37"/>
    </location>
</feature>
<dbReference type="GO" id="GO:0005737">
    <property type="term" value="C:cytoplasm"/>
    <property type="evidence" value="ECO:0007669"/>
    <property type="project" value="UniProtKB-SubCell"/>
</dbReference>
<evidence type="ECO:0000256" key="1">
    <source>
        <dbReference type="ARBA" id="ARBA00001947"/>
    </source>
</evidence>
<dbReference type="InterPro" id="IPR015273">
    <property type="entry name" value="Cys-tRNA-synt_Ia_DALR"/>
</dbReference>
<evidence type="ECO:0000256" key="7">
    <source>
        <dbReference type="ARBA" id="ARBA00022723"/>
    </source>
</evidence>
<comment type="caution">
    <text evidence="14">Lacks conserved residue(s) required for the propagation of feature annotation.</text>
</comment>
<evidence type="ECO:0000256" key="13">
    <source>
        <dbReference type="ARBA" id="ARBA00047398"/>
    </source>
</evidence>
<sequence>MKIFNTLTEKKEDLPEKKKLNLFVCGPTVYDFSHIGHARTYIAFDNIVRYLRSRKIKVFYLQNITDVDDKIIDRARLQKTAPKTIARSFEKEYYRDMKALGVSTVDRYARASDFIKEIQKQIARLIKKGFAYQTGSGVYFEVKKFSDYGKLSKQNLEALRPGYRIEPDPEKKDSLDFALWKIKKGDDEPSWLSPWGEGRPGWHIEDTAISEAFFGPQYDLHGGAVDLKFPHHESEIAQQEAASGKKPFVAIWLHTGFLLINGEKMSKSLGNFLTIRDFLKQHSPETLRFLVASHHYRSPINYELAATKQAAASLQTLRQTIAKLYRADKKGGLSAAVAKHLKTSEQQFTEAMADDFNTPDALASLFTLINRIQPQFWQLTSQEAKGIISFLTANLRIFRIIIKKPAAIPAPVKALLQKRELSRVHKQFTQADALRKAIEALGYIIEDTPNGPLVFKK</sequence>
<keyword evidence="5 14" id="KW-0963">Cytoplasm</keyword>
<dbReference type="InterPro" id="IPR014729">
    <property type="entry name" value="Rossmann-like_a/b/a_fold"/>
</dbReference>
<keyword evidence="10 14" id="KW-0067">ATP-binding</keyword>
<name>A0A1G2U9W0_9BACT</name>
<dbReference type="SUPFAM" id="SSF47323">
    <property type="entry name" value="Anticodon-binding domain of a subclass of class I aminoacyl-tRNA synthetases"/>
    <property type="match status" value="1"/>
</dbReference>
<keyword evidence="12 14" id="KW-0030">Aminoacyl-tRNA synthetase</keyword>
<evidence type="ECO:0000313" key="16">
    <source>
        <dbReference type="EMBL" id="OHB06231.1"/>
    </source>
</evidence>
<evidence type="ECO:0000256" key="9">
    <source>
        <dbReference type="ARBA" id="ARBA00022833"/>
    </source>
</evidence>
<gene>
    <name evidence="14" type="primary">cysS</name>
    <name evidence="16" type="ORF">A3B16_02935</name>
</gene>
<reference evidence="16 17" key="1">
    <citation type="journal article" date="2016" name="Nat. Commun.">
        <title>Thousands of microbial genomes shed light on interconnected biogeochemical processes in an aquifer system.</title>
        <authorList>
            <person name="Anantharaman K."/>
            <person name="Brown C.T."/>
            <person name="Hug L.A."/>
            <person name="Sharon I."/>
            <person name="Castelle C.J."/>
            <person name="Probst A.J."/>
            <person name="Thomas B.C."/>
            <person name="Singh A."/>
            <person name="Wilkins M.J."/>
            <person name="Karaoz U."/>
            <person name="Brodie E.L."/>
            <person name="Williams K.H."/>
            <person name="Hubbard S.S."/>
            <person name="Banfield J.F."/>
        </authorList>
    </citation>
    <scope>NUCLEOTIDE SEQUENCE [LARGE SCALE GENOMIC DNA]</scope>
</reference>
<comment type="similarity">
    <text evidence="3 14">Belongs to the class-I aminoacyl-tRNA synthetase family.</text>
</comment>
<comment type="caution">
    <text evidence="16">The sequence shown here is derived from an EMBL/GenBank/DDBJ whole genome shotgun (WGS) entry which is preliminary data.</text>
</comment>
<dbReference type="GO" id="GO:0046872">
    <property type="term" value="F:metal ion binding"/>
    <property type="evidence" value="ECO:0007669"/>
    <property type="project" value="UniProtKB-KW"/>
</dbReference>
<evidence type="ECO:0000256" key="2">
    <source>
        <dbReference type="ARBA" id="ARBA00004496"/>
    </source>
</evidence>
<feature type="short sequence motif" description="'KMSKS' region" evidence="14">
    <location>
        <begin position="264"/>
        <end position="268"/>
    </location>
</feature>
<evidence type="ECO:0000256" key="10">
    <source>
        <dbReference type="ARBA" id="ARBA00022840"/>
    </source>
</evidence>
<evidence type="ECO:0000256" key="5">
    <source>
        <dbReference type="ARBA" id="ARBA00022490"/>
    </source>
</evidence>